<feature type="compositionally biased region" description="Basic and acidic residues" evidence="1">
    <location>
        <begin position="94"/>
        <end position="104"/>
    </location>
</feature>
<keyword evidence="3" id="KW-1185">Reference proteome</keyword>
<dbReference type="Proteomes" id="UP000054564">
    <property type="component" value="Unassembled WGS sequence"/>
</dbReference>
<name>A0A0L0UR76_9BASI</name>
<organism evidence="2 3">
    <name type="scientific">Puccinia striiformis f. sp. tritici PST-78</name>
    <dbReference type="NCBI Taxonomy" id="1165861"/>
    <lineage>
        <taxon>Eukaryota</taxon>
        <taxon>Fungi</taxon>
        <taxon>Dikarya</taxon>
        <taxon>Basidiomycota</taxon>
        <taxon>Pucciniomycotina</taxon>
        <taxon>Pucciniomycetes</taxon>
        <taxon>Pucciniales</taxon>
        <taxon>Pucciniaceae</taxon>
        <taxon>Puccinia</taxon>
    </lineage>
</organism>
<feature type="compositionally biased region" description="Basic and acidic residues" evidence="1">
    <location>
        <begin position="113"/>
        <end position="126"/>
    </location>
</feature>
<gene>
    <name evidence="2" type="ORF">PSTG_16983</name>
</gene>
<evidence type="ECO:0000313" key="3">
    <source>
        <dbReference type="Proteomes" id="UP000054564"/>
    </source>
</evidence>
<dbReference type="AlphaFoldDB" id="A0A0L0UR76"/>
<evidence type="ECO:0000256" key="1">
    <source>
        <dbReference type="SAM" id="MobiDB-lite"/>
    </source>
</evidence>
<dbReference type="EMBL" id="AJIL01000327">
    <property type="protein sequence ID" value="KNE89558.1"/>
    <property type="molecule type" value="Genomic_DNA"/>
</dbReference>
<reference evidence="3" key="1">
    <citation type="submission" date="2014-03" db="EMBL/GenBank/DDBJ databases">
        <title>The Genome Sequence of Puccinia striiformis f. sp. tritici PST-78.</title>
        <authorList>
            <consortium name="The Broad Institute Genome Sequencing Platform"/>
            <person name="Cuomo C."/>
            <person name="Hulbert S."/>
            <person name="Chen X."/>
            <person name="Walker B."/>
            <person name="Young S.K."/>
            <person name="Zeng Q."/>
            <person name="Gargeya S."/>
            <person name="Fitzgerald M."/>
            <person name="Haas B."/>
            <person name="Abouelleil A."/>
            <person name="Alvarado L."/>
            <person name="Arachchi H.M."/>
            <person name="Berlin A.M."/>
            <person name="Chapman S.B."/>
            <person name="Goldberg J."/>
            <person name="Griggs A."/>
            <person name="Gujja S."/>
            <person name="Hansen M."/>
            <person name="Howarth C."/>
            <person name="Imamovic A."/>
            <person name="Larimer J."/>
            <person name="McCowan C."/>
            <person name="Montmayeur A."/>
            <person name="Murphy C."/>
            <person name="Neiman D."/>
            <person name="Pearson M."/>
            <person name="Priest M."/>
            <person name="Roberts A."/>
            <person name="Saif S."/>
            <person name="Shea T."/>
            <person name="Sisk P."/>
            <person name="Sykes S."/>
            <person name="Wortman J."/>
            <person name="Nusbaum C."/>
            <person name="Birren B."/>
        </authorList>
    </citation>
    <scope>NUCLEOTIDE SEQUENCE [LARGE SCALE GENOMIC DNA]</scope>
    <source>
        <strain evidence="3">race PST-78</strain>
    </source>
</reference>
<dbReference type="PANTHER" id="PTHR47501">
    <property type="entry name" value="TRANSPOSASE-RELATED"/>
    <property type="match status" value="1"/>
</dbReference>
<evidence type="ECO:0000313" key="2">
    <source>
        <dbReference type="EMBL" id="KNE89558.1"/>
    </source>
</evidence>
<feature type="region of interest" description="Disordered" evidence="1">
    <location>
        <begin position="70"/>
        <end position="126"/>
    </location>
</feature>
<proteinExistence type="predicted"/>
<comment type="caution">
    <text evidence="2">The sequence shown here is derived from an EMBL/GenBank/DDBJ whole genome shotgun (WGS) entry which is preliminary data.</text>
</comment>
<feature type="region of interest" description="Disordered" evidence="1">
    <location>
        <begin position="1"/>
        <end position="23"/>
    </location>
</feature>
<dbReference type="PANTHER" id="PTHR47501:SF5">
    <property type="entry name" value="HAT C-TERMINAL DIMERISATION DOMAIN-CONTAINING PROTEIN"/>
    <property type="match status" value="1"/>
</dbReference>
<protein>
    <submittedName>
        <fullName evidence="2">Uncharacterized protein</fullName>
    </submittedName>
</protein>
<accession>A0A0L0UR76</accession>
<feature type="region of interest" description="Disordered" evidence="1">
    <location>
        <begin position="391"/>
        <end position="411"/>
    </location>
</feature>
<sequence length="542" mass="60549">MATAQRETTLPNQTSTNPRQSTWVCTPLEHPGFIQTNPDSRRALEAPPRSPLAVNLANCQEDIATKGPATQCQLGKTKPIKAQKKGTQPATKTSTEHGNDEETKINIVQDSDGENKKAKEKPQVDRDGFTHLKLHYHVGFQAEDQTHCNGAINCTHLQKVCAGRAKAIAQGAKLPPSADKKFAAIAKEKKAAQPASGTLTVYITKGRFDMNTMNKVLLFWVIQQSLPWAWFDDYLLRVAFDDCNLNSKVFSRTGAPFNARKLYLCLQQQVLESDIGLIADVWTTKGNHKAFIGILVCYINKKWLYVSQHLGLKYLSWHLKYLSWHRNGKYLEAPFANVLALVLGAGLRALKLAKPLKPPAKTPNNFPTLDDIVEGDEDKEVEEIDMETLQLEDSEDSDKVDPDDVSDTSENANEDLEELSGGIGHTLVKVDYICQRVLSSSARQADFKLIADDHKHKGSLIPRKEWENLNLLTIVLEEFVVLTLIMEGDGPNASMVLLYEYCCLLKTLEKRKSAPKFAVLKPMFDPMIKVTKKYQAIVNVLP</sequence>